<gene>
    <name evidence="2" type="ORF">BJX63DRAFT_434110</name>
</gene>
<feature type="compositionally biased region" description="Polar residues" evidence="1">
    <location>
        <begin position="21"/>
        <end position="48"/>
    </location>
</feature>
<sequence length="285" mass="31542">MQSLYAKGDSVHITSLVHEQPPNSLSQPGSTPNPTDSTREQGQSMSSLTSVVHNDAAVKDAVSVIGGLYAVQNPHLLALSRIEKRHLFEQLRALRENIAEELTNPTRDRAFFATLTSAVLLSFAEDNGVDGHASAATQADLDTWECRGLALTCIGSHFQRHVISRLNWYTAQTIDTFVSVMLAFYHCISVDISRMFAAWLRLGCEIPVMPHRLSYGQATNALQYAEQSISSLHLDAIFFGPILYALGMEMVRKADRRRMVEFIGKVRRPRGGIIGYCIPALGRVL</sequence>
<evidence type="ECO:0000256" key="1">
    <source>
        <dbReference type="SAM" id="MobiDB-lite"/>
    </source>
</evidence>
<protein>
    <submittedName>
        <fullName evidence="2">Uncharacterized protein</fullName>
    </submittedName>
</protein>
<name>A0ABR4H577_9EURO</name>
<organism evidence="2 3">
    <name type="scientific">Aspergillus granulosus</name>
    <dbReference type="NCBI Taxonomy" id="176169"/>
    <lineage>
        <taxon>Eukaryota</taxon>
        <taxon>Fungi</taxon>
        <taxon>Dikarya</taxon>
        <taxon>Ascomycota</taxon>
        <taxon>Pezizomycotina</taxon>
        <taxon>Eurotiomycetes</taxon>
        <taxon>Eurotiomycetidae</taxon>
        <taxon>Eurotiales</taxon>
        <taxon>Aspergillaceae</taxon>
        <taxon>Aspergillus</taxon>
        <taxon>Aspergillus subgen. Nidulantes</taxon>
    </lineage>
</organism>
<comment type="caution">
    <text evidence="2">The sequence shown here is derived from an EMBL/GenBank/DDBJ whole genome shotgun (WGS) entry which is preliminary data.</text>
</comment>
<proteinExistence type="predicted"/>
<feature type="region of interest" description="Disordered" evidence="1">
    <location>
        <begin position="18"/>
        <end position="48"/>
    </location>
</feature>
<reference evidence="2 3" key="1">
    <citation type="submission" date="2024-07" db="EMBL/GenBank/DDBJ databases">
        <title>Section-level genome sequencing and comparative genomics of Aspergillus sections Usti and Cavernicolus.</title>
        <authorList>
            <consortium name="Lawrence Berkeley National Laboratory"/>
            <person name="Nybo J.L."/>
            <person name="Vesth T.C."/>
            <person name="Theobald S."/>
            <person name="Frisvad J.C."/>
            <person name="Larsen T.O."/>
            <person name="Kjaerboelling I."/>
            <person name="Rothschild-Mancinelli K."/>
            <person name="Lyhne E.K."/>
            <person name="Kogle M.E."/>
            <person name="Barry K."/>
            <person name="Clum A."/>
            <person name="Na H."/>
            <person name="Ledsgaard L."/>
            <person name="Lin J."/>
            <person name="Lipzen A."/>
            <person name="Kuo A."/>
            <person name="Riley R."/>
            <person name="Mondo S."/>
            <person name="Labutti K."/>
            <person name="Haridas S."/>
            <person name="Pangalinan J."/>
            <person name="Salamov A.A."/>
            <person name="Simmons B.A."/>
            <person name="Magnuson J.K."/>
            <person name="Chen J."/>
            <person name="Drula E."/>
            <person name="Henrissat B."/>
            <person name="Wiebenga A."/>
            <person name="Lubbers R.J."/>
            <person name="Gomes A.C."/>
            <person name="Makela M.R."/>
            <person name="Stajich J."/>
            <person name="Grigoriev I.V."/>
            <person name="Mortensen U.H."/>
            <person name="De Vries R.P."/>
            <person name="Baker S.E."/>
            <person name="Andersen M.R."/>
        </authorList>
    </citation>
    <scope>NUCLEOTIDE SEQUENCE [LARGE SCALE GENOMIC DNA]</scope>
    <source>
        <strain evidence="2 3">CBS 588.65</strain>
    </source>
</reference>
<evidence type="ECO:0000313" key="3">
    <source>
        <dbReference type="Proteomes" id="UP001610334"/>
    </source>
</evidence>
<keyword evidence="3" id="KW-1185">Reference proteome</keyword>
<dbReference type="Proteomes" id="UP001610334">
    <property type="component" value="Unassembled WGS sequence"/>
</dbReference>
<accession>A0ABR4H577</accession>
<evidence type="ECO:0000313" key="2">
    <source>
        <dbReference type="EMBL" id="KAL2810594.1"/>
    </source>
</evidence>
<dbReference type="EMBL" id="JBFXLT010000069">
    <property type="protein sequence ID" value="KAL2810594.1"/>
    <property type="molecule type" value="Genomic_DNA"/>
</dbReference>